<dbReference type="InterPro" id="IPR014048">
    <property type="entry name" value="MethylDNA_cys_MeTrfase_DNA-bd"/>
</dbReference>
<dbReference type="SUPFAM" id="SSF46767">
    <property type="entry name" value="Methylated DNA-protein cysteine methyltransferase, C-terminal domain"/>
    <property type="match status" value="1"/>
</dbReference>
<proteinExistence type="predicted"/>
<comment type="catalytic activity">
    <reaction evidence="6">
        <text>a 6-O-methyl-2'-deoxyguanosine in DNA + L-cysteinyl-[protein] = S-methyl-L-cysteinyl-[protein] + a 2'-deoxyguanosine in DNA</text>
        <dbReference type="Rhea" id="RHEA:24000"/>
        <dbReference type="Rhea" id="RHEA-COMP:10131"/>
        <dbReference type="Rhea" id="RHEA-COMP:10132"/>
        <dbReference type="Rhea" id="RHEA-COMP:11367"/>
        <dbReference type="Rhea" id="RHEA-COMP:11368"/>
        <dbReference type="ChEBI" id="CHEBI:29950"/>
        <dbReference type="ChEBI" id="CHEBI:82612"/>
        <dbReference type="ChEBI" id="CHEBI:85445"/>
        <dbReference type="ChEBI" id="CHEBI:85448"/>
        <dbReference type="EC" id="2.1.1.63"/>
    </reaction>
</comment>
<evidence type="ECO:0000256" key="2">
    <source>
        <dbReference type="ARBA" id="ARBA00022603"/>
    </source>
</evidence>
<dbReference type="GO" id="GO:0032259">
    <property type="term" value="P:methylation"/>
    <property type="evidence" value="ECO:0007669"/>
    <property type="project" value="UniProtKB-KW"/>
</dbReference>
<dbReference type="GO" id="GO:0003908">
    <property type="term" value="F:methylated-DNA-[protein]-cysteine S-methyltransferase activity"/>
    <property type="evidence" value="ECO:0007669"/>
    <property type="project" value="UniProtKB-EC"/>
</dbReference>
<dbReference type="EMBL" id="LAZR01001814">
    <property type="protein sequence ID" value="KKN38642.1"/>
    <property type="molecule type" value="Genomic_DNA"/>
</dbReference>
<keyword evidence="3" id="KW-0808">Transferase</keyword>
<dbReference type="CDD" id="cd06445">
    <property type="entry name" value="ATase"/>
    <property type="match status" value="1"/>
</dbReference>
<evidence type="ECO:0000256" key="5">
    <source>
        <dbReference type="ARBA" id="ARBA00023204"/>
    </source>
</evidence>
<evidence type="ECO:0000256" key="4">
    <source>
        <dbReference type="ARBA" id="ARBA00022763"/>
    </source>
</evidence>
<gene>
    <name evidence="8" type="ORF">LCGC14_0751460</name>
</gene>
<dbReference type="Pfam" id="PF01035">
    <property type="entry name" value="DNA_binding_1"/>
    <property type="match status" value="1"/>
</dbReference>
<evidence type="ECO:0000259" key="7">
    <source>
        <dbReference type="Pfam" id="PF01035"/>
    </source>
</evidence>
<dbReference type="AlphaFoldDB" id="A0A0F9QNM9"/>
<dbReference type="PANTHER" id="PTHR10815">
    <property type="entry name" value="METHYLATED-DNA--PROTEIN-CYSTEINE METHYLTRANSFERASE"/>
    <property type="match status" value="1"/>
</dbReference>
<dbReference type="InterPro" id="IPR001497">
    <property type="entry name" value="MethylDNA_cys_MeTrfase_AS"/>
</dbReference>
<dbReference type="InterPro" id="IPR036217">
    <property type="entry name" value="MethylDNA_cys_MeTrfase_DNAb"/>
</dbReference>
<dbReference type="NCBIfam" id="TIGR00589">
    <property type="entry name" value="ogt"/>
    <property type="match status" value="1"/>
</dbReference>
<accession>A0A0F9QNM9</accession>
<sequence>MSAICYKSQQLDLIVLVSFNHLNKDGRLNLKKIRFFKNLEDVINCLDENQLKLIKNQDLNKFNTIKDLIKLLTDYFSGKSINLTEEINSLNIEIDLNKKFKTLFSQRVIRTVMQLKRGEIATYSEIAEKIGSKAYRAIGNVLRNNPLPLIIPCHRVVKKSGDIGGFMGNTNKEWQQNLKRSLLQLEGVTSI</sequence>
<name>A0A0F9QNM9_9ZZZZ</name>
<evidence type="ECO:0000256" key="3">
    <source>
        <dbReference type="ARBA" id="ARBA00022679"/>
    </source>
</evidence>
<dbReference type="GO" id="GO:0006281">
    <property type="term" value="P:DNA repair"/>
    <property type="evidence" value="ECO:0007669"/>
    <property type="project" value="UniProtKB-KW"/>
</dbReference>
<keyword evidence="4" id="KW-0227">DNA damage</keyword>
<dbReference type="PROSITE" id="PS00374">
    <property type="entry name" value="MGMT"/>
    <property type="match status" value="1"/>
</dbReference>
<feature type="domain" description="Methylated-DNA-[protein]-cysteine S-methyltransferase DNA binding" evidence="7">
    <location>
        <begin position="104"/>
        <end position="188"/>
    </location>
</feature>
<dbReference type="PANTHER" id="PTHR10815:SF13">
    <property type="entry name" value="METHYLATED-DNA--PROTEIN-CYSTEINE METHYLTRANSFERASE"/>
    <property type="match status" value="1"/>
</dbReference>
<evidence type="ECO:0000256" key="1">
    <source>
        <dbReference type="ARBA" id="ARBA00001286"/>
    </source>
</evidence>
<comment type="catalytic activity">
    <reaction evidence="1">
        <text>a 4-O-methyl-thymidine in DNA + L-cysteinyl-[protein] = a thymidine in DNA + S-methyl-L-cysteinyl-[protein]</text>
        <dbReference type="Rhea" id="RHEA:53428"/>
        <dbReference type="Rhea" id="RHEA-COMP:10131"/>
        <dbReference type="Rhea" id="RHEA-COMP:10132"/>
        <dbReference type="Rhea" id="RHEA-COMP:13555"/>
        <dbReference type="Rhea" id="RHEA-COMP:13556"/>
        <dbReference type="ChEBI" id="CHEBI:29950"/>
        <dbReference type="ChEBI" id="CHEBI:82612"/>
        <dbReference type="ChEBI" id="CHEBI:137386"/>
        <dbReference type="ChEBI" id="CHEBI:137387"/>
        <dbReference type="EC" id="2.1.1.63"/>
    </reaction>
</comment>
<evidence type="ECO:0000256" key="6">
    <source>
        <dbReference type="ARBA" id="ARBA00049348"/>
    </source>
</evidence>
<protein>
    <recommendedName>
        <fullName evidence="7">Methylated-DNA-[protein]-cysteine S-methyltransferase DNA binding domain-containing protein</fullName>
    </recommendedName>
</protein>
<evidence type="ECO:0000313" key="8">
    <source>
        <dbReference type="EMBL" id="KKN38642.1"/>
    </source>
</evidence>
<keyword evidence="2" id="KW-0489">Methyltransferase</keyword>
<dbReference type="Gene3D" id="1.10.10.10">
    <property type="entry name" value="Winged helix-like DNA-binding domain superfamily/Winged helix DNA-binding domain"/>
    <property type="match status" value="1"/>
</dbReference>
<reference evidence="8" key="1">
    <citation type="journal article" date="2015" name="Nature">
        <title>Complex archaea that bridge the gap between prokaryotes and eukaryotes.</title>
        <authorList>
            <person name="Spang A."/>
            <person name="Saw J.H."/>
            <person name="Jorgensen S.L."/>
            <person name="Zaremba-Niedzwiedzka K."/>
            <person name="Martijn J."/>
            <person name="Lind A.E."/>
            <person name="van Eijk R."/>
            <person name="Schleper C."/>
            <person name="Guy L."/>
            <person name="Ettema T.J."/>
        </authorList>
    </citation>
    <scope>NUCLEOTIDE SEQUENCE</scope>
</reference>
<organism evidence="8">
    <name type="scientific">marine sediment metagenome</name>
    <dbReference type="NCBI Taxonomy" id="412755"/>
    <lineage>
        <taxon>unclassified sequences</taxon>
        <taxon>metagenomes</taxon>
        <taxon>ecological metagenomes</taxon>
    </lineage>
</organism>
<dbReference type="InterPro" id="IPR036388">
    <property type="entry name" value="WH-like_DNA-bd_sf"/>
</dbReference>
<comment type="caution">
    <text evidence="8">The sequence shown here is derived from an EMBL/GenBank/DDBJ whole genome shotgun (WGS) entry which is preliminary data.</text>
</comment>
<keyword evidence="5" id="KW-0234">DNA repair</keyword>